<name>A0ABS3P560_9BACI</name>
<evidence type="ECO:0000313" key="1">
    <source>
        <dbReference type="EMBL" id="MBO1628255.1"/>
    </source>
</evidence>
<proteinExistence type="predicted"/>
<gene>
    <name evidence="1" type="ORF">J4P90_24185</name>
</gene>
<keyword evidence="2" id="KW-1185">Reference proteome</keyword>
<dbReference type="RefSeq" id="WP_208019318.1">
    <property type="nucleotide sequence ID" value="NZ_JAGDQJ010000039.1"/>
</dbReference>
<reference evidence="1 2" key="1">
    <citation type="submission" date="2021-03" db="EMBL/GenBank/DDBJ databases">
        <title>Identification of novel Bacillus strains.</title>
        <authorList>
            <person name="Xiao Z."/>
            <person name="Li Y."/>
            <person name="Shen J."/>
        </authorList>
    </citation>
    <scope>NUCLEOTIDE SEQUENCE [LARGE SCALE GENOMIC DNA]</scope>
    <source>
        <strain evidence="1 2">SY8</strain>
    </source>
</reference>
<dbReference type="EMBL" id="JAGDQJ010000039">
    <property type="protein sequence ID" value="MBO1628255.1"/>
    <property type="molecule type" value="Genomic_DNA"/>
</dbReference>
<protein>
    <submittedName>
        <fullName evidence="1">Uncharacterized protein</fullName>
    </submittedName>
</protein>
<evidence type="ECO:0000313" key="2">
    <source>
        <dbReference type="Proteomes" id="UP000677611"/>
    </source>
</evidence>
<organism evidence="1 2">
    <name type="scientific">Bacillus arachidis</name>
    <dbReference type="NCBI Taxonomy" id="2819290"/>
    <lineage>
        <taxon>Bacteria</taxon>
        <taxon>Bacillati</taxon>
        <taxon>Bacillota</taxon>
        <taxon>Bacilli</taxon>
        <taxon>Bacillales</taxon>
        <taxon>Bacillaceae</taxon>
        <taxon>Bacillus</taxon>
    </lineage>
</organism>
<comment type="caution">
    <text evidence="1">The sequence shown here is derived from an EMBL/GenBank/DDBJ whole genome shotgun (WGS) entry which is preliminary data.</text>
</comment>
<dbReference type="Proteomes" id="UP000677611">
    <property type="component" value="Unassembled WGS sequence"/>
</dbReference>
<sequence>MIAPKPKRGDFYIQSKDGRVFQVLGYAKMFEHENQDFVILKRMKDGITVALSADLFVLYIKAYKFSKDKEIITNVKVNL</sequence>
<accession>A0ABS3P560</accession>